<evidence type="ECO:0000313" key="3">
    <source>
        <dbReference type="Proteomes" id="UP000186922"/>
    </source>
</evidence>
<accession>A0A1D1VNE7</accession>
<organism evidence="2 3">
    <name type="scientific">Ramazzottius varieornatus</name>
    <name type="common">Water bear</name>
    <name type="synonym">Tardigrade</name>
    <dbReference type="NCBI Taxonomy" id="947166"/>
    <lineage>
        <taxon>Eukaryota</taxon>
        <taxon>Metazoa</taxon>
        <taxon>Ecdysozoa</taxon>
        <taxon>Tardigrada</taxon>
        <taxon>Eutardigrada</taxon>
        <taxon>Parachela</taxon>
        <taxon>Hypsibioidea</taxon>
        <taxon>Ramazzottiidae</taxon>
        <taxon>Ramazzottius</taxon>
    </lineage>
</organism>
<keyword evidence="3" id="KW-1185">Reference proteome</keyword>
<evidence type="ECO:0000256" key="1">
    <source>
        <dbReference type="SAM" id="SignalP"/>
    </source>
</evidence>
<sequence length="62" mass="6678">MGYRRGWGGRRVLVVAISTCTAAQATPAGFEGKNHPQSVVVKVLRLPATNVSLKRQVATIKM</sequence>
<protein>
    <recommendedName>
        <fullName evidence="4">Kinesin motor domain-containing protein</fullName>
    </recommendedName>
</protein>
<comment type="caution">
    <text evidence="2">The sequence shown here is derived from an EMBL/GenBank/DDBJ whole genome shotgun (WGS) entry which is preliminary data.</text>
</comment>
<feature type="chain" id="PRO_5008898655" description="Kinesin motor domain-containing protein" evidence="1">
    <location>
        <begin position="26"/>
        <end position="62"/>
    </location>
</feature>
<feature type="signal peptide" evidence="1">
    <location>
        <begin position="1"/>
        <end position="25"/>
    </location>
</feature>
<dbReference type="EMBL" id="BDGG01000006">
    <property type="protein sequence ID" value="GAV00454.1"/>
    <property type="molecule type" value="Genomic_DNA"/>
</dbReference>
<evidence type="ECO:0008006" key="4">
    <source>
        <dbReference type="Google" id="ProtNLM"/>
    </source>
</evidence>
<keyword evidence="1" id="KW-0732">Signal</keyword>
<dbReference type="Proteomes" id="UP000186922">
    <property type="component" value="Unassembled WGS sequence"/>
</dbReference>
<reference evidence="2 3" key="1">
    <citation type="journal article" date="2016" name="Nat. Commun.">
        <title>Extremotolerant tardigrade genome and improved radiotolerance of human cultured cells by tardigrade-unique protein.</title>
        <authorList>
            <person name="Hashimoto T."/>
            <person name="Horikawa D.D."/>
            <person name="Saito Y."/>
            <person name="Kuwahara H."/>
            <person name="Kozuka-Hata H."/>
            <person name="Shin-I T."/>
            <person name="Minakuchi Y."/>
            <person name="Ohishi K."/>
            <person name="Motoyama A."/>
            <person name="Aizu T."/>
            <person name="Enomoto A."/>
            <person name="Kondo K."/>
            <person name="Tanaka S."/>
            <person name="Hara Y."/>
            <person name="Koshikawa S."/>
            <person name="Sagara H."/>
            <person name="Miura T."/>
            <person name="Yokobori S."/>
            <person name="Miyagawa K."/>
            <person name="Suzuki Y."/>
            <person name="Kubo T."/>
            <person name="Oyama M."/>
            <person name="Kohara Y."/>
            <person name="Fujiyama A."/>
            <person name="Arakawa K."/>
            <person name="Katayama T."/>
            <person name="Toyoda A."/>
            <person name="Kunieda T."/>
        </authorList>
    </citation>
    <scope>NUCLEOTIDE SEQUENCE [LARGE SCALE GENOMIC DNA]</scope>
    <source>
        <strain evidence="2 3">YOKOZUNA-1</strain>
    </source>
</reference>
<dbReference type="AlphaFoldDB" id="A0A1D1VNE7"/>
<gene>
    <name evidence="2" type="primary">RvY_11298-1</name>
    <name evidence="2" type="synonym">RvY_11298.1</name>
    <name evidence="2" type="ORF">RvY_11298</name>
</gene>
<proteinExistence type="predicted"/>
<name>A0A1D1VNE7_RAMVA</name>
<evidence type="ECO:0000313" key="2">
    <source>
        <dbReference type="EMBL" id="GAV00454.1"/>
    </source>
</evidence>